<reference evidence="1" key="1">
    <citation type="journal article" date="2015" name="Nature">
        <title>Complex archaea that bridge the gap between prokaryotes and eukaryotes.</title>
        <authorList>
            <person name="Spang A."/>
            <person name="Saw J.H."/>
            <person name="Jorgensen S.L."/>
            <person name="Zaremba-Niedzwiedzka K."/>
            <person name="Martijn J."/>
            <person name="Lind A.E."/>
            <person name="van Eijk R."/>
            <person name="Schleper C."/>
            <person name="Guy L."/>
            <person name="Ettema T.J."/>
        </authorList>
    </citation>
    <scope>NUCLEOTIDE SEQUENCE</scope>
</reference>
<comment type="caution">
    <text evidence="1">The sequence shown here is derived from an EMBL/GenBank/DDBJ whole genome shotgun (WGS) entry which is preliminary data.</text>
</comment>
<organism evidence="1">
    <name type="scientific">marine sediment metagenome</name>
    <dbReference type="NCBI Taxonomy" id="412755"/>
    <lineage>
        <taxon>unclassified sequences</taxon>
        <taxon>metagenomes</taxon>
        <taxon>ecological metagenomes</taxon>
    </lineage>
</organism>
<accession>A0A0F9B217</accession>
<proteinExistence type="predicted"/>
<protein>
    <submittedName>
        <fullName evidence="1">Uncharacterized protein</fullName>
    </submittedName>
</protein>
<dbReference type="EMBL" id="LAZR01043141">
    <property type="protein sequence ID" value="KKL07802.1"/>
    <property type="molecule type" value="Genomic_DNA"/>
</dbReference>
<name>A0A0F9B217_9ZZZZ</name>
<evidence type="ECO:0000313" key="1">
    <source>
        <dbReference type="EMBL" id="KKL07802.1"/>
    </source>
</evidence>
<dbReference type="AlphaFoldDB" id="A0A0F9B217"/>
<gene>
    <name evidence="1" type="ORF">LCGC14_2582340</name>
</gene>
<sequence>MRITPERIHNVLRVYGAQLIADREKREIEIKKKKKRSKKKLDQSGCVRSAPCKGNIDIYK</sequence>